<keyword evidence="3" id="KW-0175">Coiled coil</keyword>
<dbReference type="EMBL" id="JAPWTJ010000242">
    <property type="protein sequence ID" value="KAJ8980698.1"/>
    <property type="molecule type" value="Genomic_DNA"/>
</dbReference>
<evidence type="ECO:0000256" key="1">
    <source>
        <dbReference type="ARBA" id="ARBA00009689"/>
    </source>
</evidence>
<keyword evidence="2" id="KW-0597">Phosphoprotein</keyword>
<dbReference type="PANTHER" id="PTHR15109:SF4">
    <property type="entry name" value="FAM193 C-TERMINAL DOMAIN-CONTAINING PROTEIN"/>
    <property type="match status" value="1"/>
</dbReference>
<dbReference type="InterPro" id="IPR031802">
    <property type="entry name" value="FAM193_C"/>
</dbReference>
<comment type="caution">
    <text evidence="6">The sequence shown here is derived from an EMBL/GenBank/DDBJ whole genome shotgun (WGS) entry which is preliminary data.</text>
</comment>
<feature type="region of interest" description="Disordered" evidence="4">
    <location>
        <begin position="235"/>
        <end position="260"/>
    </location>
</feature>
<evidence type="ECO:0000256" key="2">
    <source>
        <dbReference type="ARBA" id="ARBA00022553"/>
    </source>
</evidence>
<organism evidence="6 7">
    <name type="scientific">Molorchus minor</name>
    <dbReference type="NCBI Taxonomy" id="1323400"/>
    <lineage>
        <taxon>Eukaryota</taxon>
        <taxon>Metazoa</taxon>
        <taxon>Ecdysozoa</taxon>
        <taxon>Arthropoda</taxon>
        <taxon>Hexapoda</taxon>
        <taxon>Insecta</taxon>
        <taxon>Pterygota</taxon>
        <taxon>Neoptera</taxon>
        <taxon>Endopterygota</taxon>
        <taxon>Coleoptera</taxon>
        <taxon>Polyphaga</taxon>
        <taxon>Cucujiformia</taxon>
        <taxon>Chrysomeloidea</taxon>
        <taxon>Cerambycidae</taxon>
        <taxon>Lamiinae</taxon>
        <taxon>Monochamini</taxon>
        <taxon>Molorchus</taxon>
    </lineage>
</organism>
<feature type="compositionally biased region" description="Polar residues" evidence="4">
    <location>
        <begin position="301"/>
        <end position="313"/>
    </location>
</feature>
<protein>
    <recommendedName>
        <fullName evidence="5">FAM193 C-terminal domain-containing protein</fullName>
    </recommendedName>
</protein>
<evidence type="ECO:0000256" key="4">
    <source>
        <dbReference type="SAM" id="MobiDB-lite"/>
    </source>
</evidence>
<dbReference type="Pfam" id="PF15914">
    <property type="entry name" value="FAM193_C"/>
    <property type="match status" value="1"/>
</dbReference>
<evidence type="ECO:0000256" key="3">
    <source>
        <dbReference type="ARBA" id="ARBA00023054"/>
    </source>
</evidence>
<dbReference type="PANTHER" id="PTHR15109">
    <property type="entry name" value="AGAP004327-PA"/>
    <property type="match status" value="1"/>
</dbReference>
<feature type="region of interest" description="Disordered" evidence="4">
    <location>
        <begin position="436"/>
        <end position="469"/>
    </location>
</feature>
<dbReference type="InterPro" id="IPR029717">
    <property type="entry name" value="FAM193"/>
</dbReference>
<reference evidence="6" key="1">
    <citation type="journal article" date="2023" name="Insect Mol. Biol.">
        <title>Genome sequencing provides insights into the evolution of gene families encoding plant cell wall-degrading enzymes in longhorned beetles.</title>
        <authorList>
            <person name="Shin N.R."/>
            <person name="Okamura Y."/>
            <person name="Kirsch R."/>
            <person name="Pauchet Y."/>
        </authorList>
    </citation>
    <scope>NUCLEOTIDE SEQUENCE</scope>
    <source>
        <strain evidence="6">MMC_N1</strain>
    </source>
</reference>
<evidence type="ECO:0000259" key="5">
    <source>
        <dbReference type="Pfam" id="PF15914"/>
    </source>
</evidence>
<feature type="region of interest" description="Disordered" evidence="4">
    <location>
        <begin position="129"/>
        <end position="158"/>
    </location>
</feature>
<feature type="compositionally biased region" description="Basic residues" evidence="4">
    <location>
        <begin position="449"/>
        <end position="459"/>
    </location>
</feature>
<feature type="region of interest" description="Disordered" evidence="4">
    <location>
        <begin position="297"/>
        <end position="324"/>
    </location>
</feature>
<name>A0ABQ9JRQ9_9CUCU</name>
<feature type="domain" description="FAM193 C-terminal" evidence="5">
    <location>
        <begin position="632"/>
        <end position="685"/>
    </location>
</feature>
<gene>
    <name evidence="6" type="ORF">NQ317_010601</name>
</gene>
<evidence type="ECO:0000313" key="6">
    <source>
        <dbReference type="EMBL" id="KAJ8980698.1"/>
    </source>
</evidence>
<dbReference type="Proteomes" id="UP001162164">
    <property type="component" value="Unassembled WGS sequence"/>
</dbReference>
<proteinExistence type="inferred from homology"/>
<sequence length="690" mass="77534">MENEVNKLREIRKNGHKPYPVTCKPATLVPKARCEHSCKHEVEAKPNICPGHTCDHHKESKKCECTYCEVFGTSVTSHSHKTNELRDKLRIRLHQRREKRTKDICKAPITAANANNPNRIKSTVNKVEERVPLPSSPTNIPPAPSVKLADSSTMTSSTPHDIHGLLSYIEGHSVLNQLELAEKKAAKKARQRMKKEEERIKFEEEQRKLAEAIKRKEEEKKREIARLLAEKERAKALSEEANQEEGEEGKASSEKTTLAQKPVCEERPAERGEVMEQTIPAMGSTPDQDKLLHTLVKDSDNGNSENQNLNSTGAKKKKKKKQYNRLEPTVIAKELKVTLAVDSNRVNTQSKMMNKNIDEEIQAVETNEFKIEPTSHEDLDIPMLRLPPGITITKVAGPVINRKYEVGSLDDQKGTPISVAKSGVIVVDTEKLIQNNKHHHIDLTQKATKSSKRNKKKKNQKEAPATTPTVPNVKRMITLKNPLFQTFHPRPDNPLLEKNVDGCSPATIITNENGMVTIRSSRLQHSLSNNTGLAPVPSVPLPNLIPEMTKIKKTNTFMPAQSISDDKDDISPLNAQEILSGLPGIEITKVDKKAIKSNAESNKFCQTAQVSIIPTANGGDKFNFDKDDWLYDSVFTPRDVLEDDMDAEELELEAFKRFCQQSVPPKRKEKVAHLNVADIVFKKKTDINYF</sequence>
<evidence type="ECO:0000313" key="7">
    <source>
        <dbReference type="Proteomes" id="UP001162164"/>
    </source>
</evidence>
<keyword evidence="7" id="KW-1185">Reference proteome</keyword>
<comment type="similarity">
    <text evidence="1">Belongs to the FAM193 family.</text>
</comment>
<accession>A0ABQ9JRQ9</accession>
<feature type="compositionally biased region" description="Basic residues" evidence="4">
    <location>
        <begin position="314"/>
        <end position="323"/>
    </location>
</feature>